<dbReference type="OrthoDB" id="4062651at2759"/>
<dbReference type="GO" id="GO:0004674">
    <property type="term" value="F:protein serine/threonine kinase activity"/>
    <property type="evidence" value="ECO:0007669"/>
    <property type="project" value="TreeGrafter"/>
</dbReference>
<evidence type="ECO:0000259" key="1">
    <source>
        <dbReference type="PROSITE" id="PS50011"/>
    </source>
</evidence>
<keyword evidence="3" id="KW-1185">Reference proteome</keyword>
<dbReference type="SUPFAM" id="SSF53850">
    <property type="entry name" value="Periplasmic binding protein-like II"/>
    <property type="match status" value="1"/>
</dbReference>
<dbReference type="InterPro" id="IPR051681">
    <property type="entry name" value="Ser/Thr_Kinases-Pseudokinases"/>
</dbReference>
<feature type="domain" description="Protein kinase" evidence="1">
    <location>
        <begin position="558"/>
        <end position="830"/>
    </location>
</feature>
<dbReference type="InterPro" id="IPR011009">
    <property type="entry name" value="Kinase-like_dom_sf"/>
</dbReference>
<comment type="caution">
    <text evidence="2">The sequence shown here is derived from an EMBL/GenBank/DDBJ whole genome shotgun (WGS) entry which is preliminary data.</text>
</comment>
<dbReference type="InterPro" id="IPR001245">
    <property type="entry name" value="Ser-Thr/Tyr_kinase_cat_dom"/>
</dbReference>
<dbReference type="Proteomes" id="UP000192578">
    <property type="component" value="Unassembled WGS sequence"/>
</dbReference>
<sequence length="931" mass="105924">MSHLEKCYAHAGLCDDELAEEARTTQDPINNLGSQKIPPEFRNDENLYLVDFAKHPTMHFPASATDRLVDPYTDTVIAGAASPEIREFIMFWLEQYQHYRAPFTNIITDPSVLVDIDESNNNAMMALKRHSGYNGETFVNGHPLSFVLSAIDMGHTTITDTGTVYEDILRVPILTSALVLCYNLPLSVSAGQTLQLSLQQIADIFMGKIQNWNDPSLKTNNPWLAHLSTTDNTAISIATKKGITGETHWLVMAMLMESFRVGTDKTGWTLIPNYETNSPMRLGLKAAMPPAAQGMYKEYDSTVAVLGGTLSTPYRLCVAYLRDAQENNAKFAHLETFYGNGNYAPPSLTAMENFWTYFYDYNKGDHTNPTYPLLAFYHFYIKATNVSTVPPINTVLPKCSVAVNVLRFLRFVFYDKAFQCTAKARNWPYVFPGGLLHAYFVMSFRDTPQVCVMDGSNVTFATWNKVKEEILRENRLIEAAKGLTTTQLVSIVLVSVTLLLSLIVWRLNLEFVMMQRIRNLDYKIDSSEIFLILHQNETIDRYKGVTASRRMVDYHIPKSQVHTLYFGRWGAYQVMLRPCSLNIHRMDRKMKKAIIEMIDFSQHNHVATLYGISEVRNGRYFVSDFCPYGDLRSAIISKDYLFTLKIKFSLAGDVADGMCFLHQHGFLHGNLRSCAIYIEADLSAKVADWEYAYLHRLQGSYFAQETRLARTLTLFEQTAFYPWLYWSAPEILQSGMLGRSAVPTKAQDVYSFGIIMGEIFSDDAAFQRFQDAPFNFTPTEIITKILSGNLRPRLVSGNDAPVAVHRLLEHCWASEPTERPSFKTIKNVLLQVSSFRKPTSDLLVINSQLLADKLKRRGRRTEERYDAVSNEFHRYSHEVAPPPIWRQLYLTHVRPPLTRHDDAVILRCSLVSYSGLLTAHDPQVKRLRSAA</sequence>
<gene>
    <name evidence="2" type="ORF">BV898_11845</name>
</gene>
<reference evidence="3" key="1">
    <citation type="submission" date="2017-01" db="EMBL/GenBank/DDBJ databases">
        <title>Comparative genomics of anhydrobiosis in the tardigrade Hypsibius dujardini.</title>
        <authorList>
            <person name="Yoshida Y."/>
            <person name="Koutsovoulos G."/>
            <person name="Laetsch D."/>
            <person name="Stevens L."/>
            <person name="Kumar S."/>
            <person name="Horikawa D."/>
            <person name="Ishino K."/>
            <person name="Komine S."/>
            <person name="Tomita M."/>
            <person name="Blaxter M."/>
            <person name="Arakawa K."/>
        </authorList>
    </citation>
    <scope>NUCLEOTIDE SEQUENCE [LARGE SCALE GENOMIC DNA]</scope>
    <source>
        <strain evidence="3">Z151</strain>
    </source>
</reference>
<evidence type="ECO:0000313" key="2">
    <source>
        <dbReference type="EMBL" id="OQV13963.1"/>
    </source>
</evidence>
<name>A0A1W0WFS0_HYPEX</name>
<proteinExistence type="predicted"/>
<evidence type="ECO:0000313" key="3">
    <source>
        <dbReference type="Proteomes" id="UP000192578"/>
    </source>
</evidence>
<protein>
    <submittedName>
        <fullName evidence="2">Serine/threonine-protein kinase</fullName>
    </submittedName>
</protein>
<dbReference type="EMBL" id="MTYJ01000113">
    <property type="protein sequence ID" value="OQV13963.1"/>
    <property type="molecule type" value="Genomic_DNA"/>
</dbReference>
<dbReference type="GO" id="GO:0005524">
    <property type="term" value="F:ATP binding"/>
    <property type="evidence" value="ECO:0007669"/>
    <property type="project" value="InterPro"/>
</dbReference>
<dbReference type="PROSITE" id="PS50011">
    <property type="entry name" value="PROTEIN_KINASE_DOM"/>
    <property type="match status" value="1"/>
</dbReference>
<dbReference type="InterPro" id="IPR000719">
    <property type="entry name" value="Prot_kinase_dom"/>
</dbReference>
<keyword evidence="2" id="KW-0808">Transferase</keyword>
<dbReference type="Pfam" id="PF07714">
    <property type="entry name" value="PK_Tyr_Ser-Thr"/>
    <property type="match status" value="1"/>
</dbReference>
<dbReference type="SUPFAM" id="SSF56112">
    <property type="entry name" value="Protein kinase-like (PK-like)"/>
    <property type="match status" value="1"/>
</dbReference>
<organism evidence="2 3">
    <name type="scientific">Hypsibius exemplaris</name>
    <name type="common">Freshwater tardigrade</name>
    <dbReference type="NCBI Taxonomy" id="2072580"/>
    <lineage>
        <taxon>Eukaryota</taxon>
        <taxon>Metazoa</taxon>
        <taxon>Ecdysozoa</taxon>
        <taxon>Tardigrada</taxon>
        <taxon>Eutardigrada</taxon>
        <taxon>Parachela</taxon>
        <taxon>Hypsibioidea</taxon>
        <taxon>Hypsibiidae</taxon>
        <taxon>Hypsibius</taxon>
    </lineage>
</organism>
<dbReference type="AlphaFoldDB" id="A0A1W0WFS0"/>
<dbReference type="Gene3D" id="3.40.190.10">
    <property type="entry name" value="Periplasmic binding protein-like II"/>
    <property type="match status" value="1"/>
</dbReference>
<keyword evidence="2" id="KW-0418">Kinase</keyword>
<accession>A0A1W0WFS0</accession>
<dbReference type="Gene3D" id="1.10.510.10">
    <property type="entry name" value="Transferase(Phosphotransferase) domain 1"/>
    <property type="match status" value="1"/>
</dbReference>
<dbReference type="PANTHER" id="PTHR44329">
    <property type="entry name" value="SERINE/THREONINE-PROTEIN KINASE TNNI3K-RELATED"/>
    <property type="match status" value="1"/>
</dbReference>